<proteinExistence type="predicted"/>
<reference evidence="1" key="2">
    <citation type="journal article" date="2015" name="Fish Shellfish Immunol.">
        <title>Early steps in the European eel (Anguilla anguilla)-Vibrio vulnificus interaction in the gills: Role of the RtxA13 toxin.</title>
        <authorList>
            <person name="Callol A."/>
            <person name="Pajuelo D."/>
            <person name="Ebbesson L."/>
            <person name="Teles M."/>
            <person name="MacKenzie S."/>
            <person name="Amaro C."/>
        </authorList>
    </citation>
    <scope>NUCLEOTIDE SEQUENCE</scope>
</reference>
<dbReference type="AlphaFoldDB" id="A0A0E9TJ51"/>
<evidence type="ECO:0000313" key="1">
    <source>
        <dbReference type="EMBL" id="JAH53487.1"/>
    </source>
</evidence>
<accession>A0A0E9TJ51</accession>
<reference evidence="1" key="1">
    <citation type="submission" date="2014-11" db="EMBL/GenBank/DDBJ databases">
        <authorList>
            <person name="Amaro Gonzalez C."/>
        </authorList>
    </citation>
    <scope>NUCLEOTIDE SEQUENCE</scope>
</reference>
<organism evidence="1">
    <name type="scientific">Anguilla anguilla</name>
    <name type="common">European freshwater eel</name>
    <name type="synonym">Muraena anguilla</name>
    <dbReference type="NCBI Taxonomy" id="7936"/>
    <lineage>
        <taxon>Eukaryota</taxon>
        <taxon>Metazoa</taxon>
        <taxon>Chordata</taxon>
        <taxon>Craniata</taxon>
        <taxon>Vertebrata</taxon>
        <taxon>Euteleostomi</taxon>
        <taxon>Actinopterygii</taxon>
        <taxon>Neopterygii</taxon>
        <taxon>Teleostei</taxon>
        <taxon>Anguilliformes</taxon>
        <taxon>Anguillidae</taxon>
        <taxon>Anguilla</taxon>
    </lineage>
</organism>
<protein>
    <submittedName>
        <fullName evidence="1">Uncharacterized protein</fullName>
    </submittedName>
</protein>
<sequence>MNCPYWYHALERGKGSLGVNPVELNTCFCCEIRSLVFSMYKSKGK</sequence>
<name>A0A0E9TJ51_ANGAN</name>
<dbReference type="EMBL" id="GBXM01055090">
    <property type="protein sequence ID" value="JAH53487.1"/>
    <property type="molecule type" value="Transcribed_RNA"/>
</dbReference>